<reference evidence="9 11" key="1">
    <citation type="submission" date="2016-11" db="EMBL/GenBank/DDBJ databases">
        <authorList>
            <person name="Klemetsen T."/>
        </authorList>
    </citation>
    <scope>NUCLEOTIDE SEQUENCE [LARGE SCALE GENOMIC DNA]</scope>
    <source>
        <strain evidence="9">MT 2528</strain>
    </source>
</reference>
<evidence type="ECO:0000256" key="5">
    <source>
        <dbReference type="ARBA" id="ARBA00023098"/>
    </source>
</evidence>
<dbReference type="Proteomes" id="UP000182660">
    <property type="component" value="Unassembled WGS sequence"/>
</dbReference>
<dbReference type="EMBL" id="FPLD01000060">
    <property type="protein sequence ID" value="SGY99322.1"/>
    <property type="molecule type" value="Genomic_DNA"/>
</dbReference>
<dbReference type="FunFam" id="2.160.10.10:FF:000005">
    <property type="entry name" value="UDP-3-O-(3-hydroxymyristoyl)glucosamine N-acyltransferase"/>
    <property type="match status" value="1"/>
</dbReference>
<evidence type="ECO:0000256" key="1">
    <source>
        <dbReference type="ARBA" id="ARBA00022516"/>
    </source>
</evidence>
<reference evidence="10 12" key="2">
    <citation type="submission" date="2016-11" db="EMBL/GenBank/DDBJ databases">
        <authorList>
            <person name="Jaros S."/>
            <person name="Januszkiewicz K."/>
            <person name="Wedrychowicz H."/>
        </authorList>
    </citation>
    <scope>NUCLEOTIDE SEQUENCE [LARGE SCALE GENOMIC DNA]</scope>
    <source>
        <strain evidence="10">NVI 5450</strain>
    </source>
</reference>
<feature type="domain" description="UDP-3-O-[3-hydroxymyristoyl] glucosamine N-acyltransferase non-repeat region" evidence="8">
    <location>
        <begin position="22"/>
        <end position="88"/>
    </location>
</feature>
<keyword evidence="11" id="KW-1185">Reference proteome</keyword>
<dbReference type="NCBIfam" id="NF002060">
    <property type="entry name" value="PRK00892.1"/>
    <property type="match status" value="1"/>
</dbReference>
<dbReference type="CDD" id="cd03352">
    <property type="entry name" value="LbH_LpxD"/>
    <property type="match status" value="1"/>
</dbReference>
<dbReference type="EMBL" id="FPLJ01000050">
    <property type="protein sequence ID" value="SGY90563.1"/>
    <property type="molecule type" value="Genomic_DNA"/>
</dbReference>
<dbReference type="Gene3D" id="2.160.10.10">
    <property type="entry name" value="Hexapeptide repeat proteins"/>
    <property type="match status" value="1"/>
</dbReference>
<name>A0A090IMN4_9GAMM</name>
<dbReference type="NCBIfam" id="TIGR01853">
    <property type="entry name" value="lipid_A_lpxD"/>
    <property type="match status" value="1"/>
</dbReference>
<dbReference type="Gene3D" id="1.20.5.170">
    <property type="match status" value="1"/>
</dbReference>
<dbReference type="EC" id="2.3.1.191" evidence="7"/>
<comment type="catalytic activity">
    <reaction evidence="7">
        <text>a UDP-3-O-[(3R)-3-hydroxyacyl]-alpha-D-glucosamine + a (3R)-hydroxyacyl-[ACP] = a UDP-2-N,3-O-bis[(3R)-3-hydroxyacyl]-alpha-D-glucosamine + holo-[ACP] + H(+)</text>
        <dbReference type="Rhea" id="RHEA:53836"/>
        <dbReference type="Rhea" id="RHEA-COMP:9685"/>
        <dbReference type="Rhea" id="RHEA-COMP:9945"/>
        <dbReference type="ChEBI" id="CHEBI:15378"/>
        <dbReference type="ChEBI" id="CHEBI:64479"/>
        <dbReference type="ChEBI" id="CHEBI:78827"/>
        <dbReference type="ChEBI" id="CHEBI:137740"/>
        <dbReference type="ChEBI" id="CHEBI:137748"/>
        <dbReference type="EC" id="2.3.1.191"/>
    </reaction>
</comment>
<keyword evidence="6 7" id="KW-0012">Acyltransferase</keyword>
<dbReference type="GO" id="GO:0009245">
    <property type="term" value="P:lipid A biosynthetic process"/>
    <property type="evidence" value="ECO:0007669"/>
    <property type="project" value="UniProtKB-UniRule"/>
</dbReference>
<evidence type="ECO:0000313" key="12">
    <source>
        <dbReference type="Proteomes" id="UP000183794"/>
    </source>
</evidence>
<evidence type="ECO:0000313" key="11">
    <source>
        <dbReference type="Proteomes" id="UP000182660"/>
    </source>
</evidence>
<comment type="similarity">
    <text evidence="7">Belongs to the transferase hexapeptide repeat family. LpxD subfamily.</text>
</comment>
<evidence type="ECO:0000256" key="6">
    <source>
        <dbReference type="ARBA" id="ARBA00023315"/>
    </source>
</evidence>
<dbReference type="UniPathway" id="UPA00973"/>
<evidence type="ECO:0000256" key="4">
    <source>
        <dbReference type="ARBA" id="ARBA00022737"/>
    </source>
</evidence>
<organism evidence="10 12">
    <name type="scientific">Moritella viscosa</name>
    <dbReference type="NCBI Taxonomy" id="80854"/>
    <lineage>
        <taxon>Bacteria</taxon>
        <taxon>Pseudomonadati</taxon>
        <taxon>Pseudomonadota</taxon>
        <taxon>Gammaproteobacteria</taxon>
        <taxon>Alteromonadales</taxon>
        <taxon>Moritellaceae</taxon>
        <taxon>Moritella</taxon>
    </lineage>
</organism>
<evidence type="ECO:0000313" key="10">
    <source>
        <dbReference type="EMBL" id="SGY99322.1"/>
    </source>
</evidence>
<dbReference type="InterPro" id="IPR020573">
    <property type="entry name" value="UDP_GlcNAc_AcTrfase_non-rep"/>
</dbReference>
<dbReference type="InterPro" id="IPR007691">
    <property type="entry name" value="LpxD"/>
</dbReference>
<dbReference type="GO" id="GO:0016020">
    <property type="term" value="C:membrane"/>
    <property type="evidence" value="ECO:0007669"/>
    <property type="project" value="GOC"/>
</dbReference>
<protein>
    <recommendedName>
        <fullName evidence="7">UDP-3-O-acylglucosamine N-acyltransferase</fullName>
        <ecNumber evidence="7">2.3.1.191</ecNumber>
    </recommendedName>
</protein>
<dbReference type="GeneID" id="61295856"/>
<dbReference type="Gene3D" id="3.40.1390.10">
    <property type="entry name" value="MurE/MurF, N-terminal domain"/>
    <property type="match status" value="1"/>
</dbReference>
<dbReference type="InterPro" id="IPR011004">
    <property type="entry name" value="Trimer_LpxA-like_sf"/>
</dbReference>
<dbReference type="HAMAP" id="MF_00523">
    <property type="entry name" value="LpxD"/>
    <property type="match status" value="1"/>
</dbReference>
<dbReference type="PANTHER" id="PTHR43378:SF2">
    <property type="entry name" value="UDP-3-O-ACYLGLUCOSAMINE N-ACYLTRANSFERASE 1, MITOCHONDRIAL-RELATED"/>
    <property type="match status" value="1"/>
</dbReference>
<gene>
    <name evidence="7" type="primary">lpxD</name>
    <name evidence="9" type="ORF">MT2528_1956</name>
    <name evidence="10" type="ORF">NVI5450_2178</name>
</gene>
<feature type="active site" description="Proton acceptor" evidence="7">
    <location>
        <position position="238"/>
    </location>
</feature>
<keyword evidence="2 7" id="KW-0441">Lipid A biosynthesis</keyword>
<evidence type="ECO:0000256" key="7">
    <source>
        <dbReference type="HAMAP-Rule" id="MF_00523"/>
    </source>
</evidence>
<evidence type="ECO:0000256" key="3">
    <source>
        <dbReference type="ARBA" id="ARBA00022679"/>
    </source>
</evidence>
<dbReference type="InterPro" id="IPR001451">
    <property type="entry name" value="Hexapep"/>
</dbReference>
<evidence type="ECO:0000259" key="8">
    <source>
        <dbReference type="Pfam" id="PF04613"/>
    </source>
</evidence>
<evidence type="ECO:0000256" key="2">
    <source>
        <dbReference type="ARBA" id="ARBA00022556"/>
    </source>
</evidence>
<dbReference type="STRING" id="80854.MVIS_3841"/>
<keyword evidence="3 7" id="KW-0808">Transferase</keyword>
<dbReference type="Pfam" id="PF04613">
    <property type="entry name" value="LpxD"/>
    <property type="match status" value="1"/>
</dbReference>
<dbReference type="HOGENOM" id="CLU_049865_0_1_6"/>
<dbReference type="GO" id="GO:0103118">
    <property type="term" value="F:UDP-3-O-[(3R)-3-hydroxyacyl]-glucosamine N-acyltransferase activity"/>
    <property type="evidence" value="ECO:0007669"/>
    <property type="project" value="UniProtKB-EC"/>
</dbReference>
<keyword evidence="1 7" id="KW-0444">Lipid biosynthesis</keyword>
<comment type="subunit">
    <text evidence="7">Homotrimer.</text>
</comment>
<comment type="pathway">
    <text evidence="7">Bacterial outer membrane biogenesis; LPS lipid A biosynthesis.</text>
</comment>
<dbReference type="AlphaFoldDB" id="A0A090IMN4"/>
<keyword evidence="5 7" id="KW-0443">Lipid metabolism</keyword>
<proteinExistence type="inferred from homology"/>
<dbReference type="KEGG" id="mvs:MVIS_3841"/>
<comment type="function">
    <text evidence="7">Catalyzes the N-acylation of UDP-3-O-acylglucosamine using 3-hydroxyacyl-ACP as the acyl donor. Is involved in the biosynthesis of lipid A, a phosphorylated glycolipid that anchors the lipopolysaccharide to the outer membrane of the cell.</text>
</comment>
<evidence type="ECO:0000313" key="9">
    <source>
        <dbReference type="EMBL" id="SGY90563.1"/>
    </source>
</evidence>
<dbReference type="RefSeq" id="WP_045111814.1">
    <property type="nucleotide sequence ID" value="NZ_CAWQZC010000121.1"/>
</dbReference>
<dbReference type="GO" id="GO:0016410">
    <property type="term" value="F:N-acyltransferase activity"/>
    <property type="evidence" value="ECO:0007669"/>
    <property type="project" value="InterPro"/>
</dbReference>
<dbReference type="OrthoDB" id="9784739at2"/>
<dbReference type="PANTHER" id="PTHR43378">
    <property type="entry name" value="UDP-3-O-ACYLGLUCOSAMINE N-ACYLTRANSFERASE"/>
    <property type="match status" value="1"/>
</dbReference>
<dbReference type="PATRIC" id="fig|80854.5.peg.4065"/>
<keyword evidence="4 7" id="KW-0677">Repeat</keyword>
<sequence>MAMTLQQIATAIKAELHGDGSIEINAINSMQNAQSGSITFLSDSKYSAQLATVAASAVILKQDDLAACNTNALVMKNPYVGFALVAQLLDTTPAPATDIAPSAVIADDVVLGDNVAIGANAVIETGVSLADNVIIGAGCFIGKNTRIGQSTKLWANVTIYHDIEIGRDCLLQSGTVIGADGFGYANDGGKWIKIPQLGRVIIGDRVEIGACTTIDRGALDNTIIADGVILDNQCQVGHNVEIGENTAISGGTLLAGSLKLGKQCMIGGGSVINGHMEITDNVNITGMSMVMRPIDKAGLYSSGIPAQSNREWRRQTARVMKIDDMHKRLSKLEKSS</sequence>
<accession>A0A090IMN4</accession>
<dbReference type="SUPFAM" id="SSF51161">
    <property type="entry name" value="Trimeric LpxA-like enzymes"/>
    <property type="match status" value="1"/>
</dbReference>
<dbReference type="Proteomes" id="UP000183794">
    <property type="component" value="Unassembled WGS sequence"/>
</dbReference>
<dbReference type="Pfam" id="PF00132">
    <property type="entry name" value="Hexapep"/>
    <property type="match status" value="3"/>
</dbReference>